<dbReference type="InterPro" id="IPR003599">
    <property type="entry name" value="Ig_sub"/>
</dbReference>
<dbReference type="InterPro" id="IPR050488">
    <property type="entry name" value="Ig_Fc_receptor"/>
</dbReference>
<dbReference type="Gene3D" id="2.60.40.10">
    <property type="entry name" value="Immunoglobulins"/>
    <property type="match status" value="5"/>
</dbReference>
<proteinExistence type="predicted"/>
<dbReference type="Pfam" id="PF13895">
    <property type="entry name" value="Ig_2"/>
    <property type="match status" value="2"/>
</dbReference>
<keyword evidence="4" id="KW-1133">Transmembrane helix</keyword>
<keyword evidence="1 5" id="KW-0732">Signal</keyword>
<dbReference type="SMART" id="SM00408">
    <property type="entry name" value="IGc2"/>
    <property type="match status" value="4"/>
</dbReference>
<dbReference type="PANTHER" id="PTHR11481:SF64">
    <property type="entry name" value="FC RECEPTOR-LIKE PROTEIN 4"/>
    <property type="match status" value="1"/>
</dbReference>
<dbReference type="GO" id="GO:0009897">
    <property type="term" value="C:external side of plasma membrane"/>
    <property type="evidence" value="ECO:0007669"/>
    <property type="project" value="TreeGrafter"/>
</dbReference>
<dbReference type="AlphaFoldDB" id="A0A8J4UCI8"/>
<evidence type="ECO:0000313" key="7">
    <source>
        <dbReference type="EMBL" id="KAF5895794.1"/>
    </source>
</evidence>
<dbReference type="PANTHER" id="PTHR11481">
    <property type="entry name" value="IMMUNOGLOBULIN FC RECEPTOR"/>
    <property type="match status" value="1"/>
</dbReference>
<organism evidence="7 8">
    <name type="scientific">Clarias magur</name>
    <name type="common">Asian catfish</name>
    <name type="synonym">Macropteronotus magur</name>
    <dbReference type="NCBI Taxonomy" id="1594786"/>
    <lineage>
        <taxon>Eukaryota</taxon>
        <taxon>Metazoa</taxon>
        <taxon>Chordata</taxon>
        <taxon>Craniata</taxon>
        <taxon>Vertebrata</taxon>
        <taxon>Euteleostomi</taxon>
        <taxon>Actinopterygii</taxon>
        <taxon>Neopterygii</taxon>
        <taxon>Teleostei</taxon>
        <taxon>Ostariophysi</taxon>
        <taxon>Siluriformes</taxon>
        <taxon>Clariidae</taxon>
        <taxon>Clarias</taxon>
    </lineage>
</organism>
<feature type="domain" description="Ig-like" evidence="6">
    <location>
        <begin position="17"/>
        <end position="106"/>
    </location>
</feature>
<feature type="domain" description="Ig-like" evidence="6">
    <location>
        <begin position="223"/>
        <end position="300"/>
    </location>
</feature>
<keyword evidence="7" id="KW-0675">Receptor</keyword>
<keyword evidence="8" id="KW-1185">Reference proteome</keyword>
<evidence type="ECO:0000256" key="1">
    <source>
        <dbReference type="ARBA" id="ARBA00022729"/>
    </source>
</evidence>
<keyword evidence="4" id="KW-0472">Membrane</keyword>
<comment type="caution">
    <text evidence="7">The sequence shown here is derived from an EMBL/GenBank/DDBJ whole genome shotgun (WGS) entry which is preliminary data.</text>
</comment>
<feature type="non-terminal residue" evidence="7">
    <location>
        <position position="1"/>
    </location>
</feature>
<feature type="transmembrane region" description="Helical" evidence="4">
    <location>
        <begin position="522"/>
        <end position="547"/>
    </location>
</feature>
<evidence type="ECO:0000313" key="8">
    <source>
        <dbReference type="Proteomes" id="UP000727407"/>
    </source>
</evidence>
<feature type="domain" description="Ig-like" evidence="6">
    <location>
        <begin position="109"/>
        <end position="197"/>
    </location>
</feature>
<dbReference type="GO" id="GO:0004888">
    <property type="term" value="F:transmembrane signaling receptor activity"/>
    <property type="evidence" value="ECO:0007669"/>
    <property type="project" value="TreeGrafter"/>
</dbReference>
<evidence type="ECO:0000256" key="2">
    <source>
        <dbReference type="ARBA" id="ARBA00023157"/>
    </source>
</evidence>
<feature type="signal peptide" evidence="5">
    <location>
        <begin position="1"/>
        <end position="21"/>
    </location>
</feature>
<dbReference type="PROSITE" id="PS50835">
    <property type="entry name" value="IG_LIKE"/>
    <property type="match status" value="5"/>
</dbReference>
<dbReference type="OrthoDB" id="6151406at2759"/>
<dbReference type="EMBL" id="QNUK01000305">
    <property type="protein sequence ID" value="KAF5895794.1"/>
    <property type="molecule type" value="Genomic_DNA"/>
</dbReference>
<name>A0A8J4UCI8_CLAMG</name>
<sequence>MEFSRLPVMLLLVSLIPVSHLQVWRKAVVSITPDTHVFIGESVTLRCIIQGREDTQTSYYWYKNNKILKKNETSFIILSAGNTDSGDYTCQRRQSEMSAAVTLTVSETPRPVLSVSPHSWLTEGDSVTLICEVTDSSTDWTFSWYREGLYRHGVTQIKHSDVSTMYVELVSDSSRGSGGSYTLSSAALNHTGVYVCRGKRGEPVFHTQYSNLQQLWITAKPKPTVRVNPQSSIYTGDTVTLTCELQESTGWEFLWYKYDEQLQDFNTNTLSVNNTGDTVYKCRARRDKAWARTEYYTEYSNEVMITATERPQAVLSVSPKSWLTEGDSVTLNCEVTNSTDWTFSWYTVVLYRDDITQIKTNHGSTMYVELLSDSSRGSGGSYTLSPASLKHTGVYVCRGERGEPALHTQYSNLQPLWITGESPPVSLIINPNRTQHFTNDSLSLSCEDQSHSTGWTVRRYTHSEGVLDCSQWGSVTGSTCNISSLYTSHTGVYWCESESGENSNPVNITVHGSKPMARSVPVGLSVGLSLFFILIVFLILMILLWHYKIKKEMQQKLNQTSEENQRQSGAEDSQSGHTPLQAGTENIYASVDQADMSGTGEAAAESSEAIYAIVTKKKKKNRNDGVDADNICDVMYAELEVKPMKKAKRIKENVSVGDENVYSEPQPK</sequence>
<dbReference type="SMART" id="SM00409">
    <property type="entry name" value="IG"/>
    <property type="match status" value="5"/>
</dbReference>
<dbReference type="InterPro" id="IPR007110">
    <property type="entry name" value="Ig-like_dom"/>
</dbReference>
<protein>
    <submittedName>
        <fullName evidence="7">Fc receptor-like protein 5 isoform X1</fullName>
    </submittedName>
</protein>
<keyword evidence="4" id="KW-0812">Transmembrane</keyword>
<dbReference type="GO" id="GO:0007166">
    <property type="term" value="P:cell surface receptor signaling pathway"/>
    <property type="evidence" value="ECO:0007669"/>
    <property type="project" value="TreeGrafter"/>
</dbReference>
<feature type="region of interest" description="Disordered" evidence="3">
    <location>
        <begin position="558"/>
        <end position="581"/>
    </location>
</feature>
<dbReference type="SUPFAM" id="SSF48726">
    <property type="entry name" value="Immunoglobulin"/>
    <property type="match status" value="5"/>
</dbReference>
<evidence type="ECO:0000256" key="3">
    <source>
        <dbReference type="SAM" id="MobiDB-lite"/>
    </source>
</evidence>
<feature type="domain" description="Ig-like" evidence="6">
    <location>
        <begin position="311"/>
        <end position="414"/>
    </location>
</feature>
<accession>A0A8J4UCI8</accession>
<gene>
    <name evidence="7" type="ORF">DAT39_014489</name>
</gene>
<evidence type="ECO:0000256" key="5">
    <source>
        <dbReference type="SAM" id="SignalP"/>
    </source>
</evidence>
<dbReference type="InterPro" id="IPR003598">
    <property type="entry name" value="Ig_sub2"/>
</dbReference>
<dbReference type="Pfam" id="PF13927">
    <property type="entry name" value="Ig_3"/>
    <property type="match status" value="2"/>
</dbReference>
<dbReference type="InterPro" id="IPR013783">
    <property type="entry name" value="Ig-like_fold"/>
</dbReference>
<dbReference type="Proteomes" id="UP000727407">
    <property type="component" value="Unassembled WGS sequence"/>
</dbReference>
<evidence type="ECO:0000259" key="6">
    <source>
        <dbReference type="PROSITE" id="PS50835"/>
    </source>
</evidence>
<dbReference type="InterPro" id="IPR036179">
    <property type="entry name" value="Ig-like_dom_sf"/>
</dbReference>
<dbReference type="GO" id="GO:0006955">
    <property type="term" value="P:immune response"/>
    <property type="evidence" value="ECO:0007669"/>
    <property type="project" value="TreeGrafter"/>
</dbReference>
<feature type="domain" description="Ig-like" evidence="6">
    <location>
        <begin position="423"/>
        <end position="509"/>
    </location>
</feature>
<keyword evidence="2" id="KW-1015">Disulfide bond</keyword>
<evidence type="ECO:0000256" key="4">
    <source>
        <dbReference type="SAM" id="Phobius"/>
    </source>
</evidence>
<reference evidence="7" key="1">
    <citation type="submission" date="2020-07" db="EMBL/GenBank/DDBJ databases">
        <title>Clarias magur genome sequencing, assembly and annotation.</title>
        <authorList>
            <person name="Kushwaha B."/>
            <person name="Kumar R."/>
            <person name="Das P."/>
            <person name="Joshi C.G."/>
            <person name="Kumar D."/>
            <person name="Nagpure N.S."/>
            <person name="Pandey M."/>
            <person name="Agarwal S."/>
            <person name="Srivastava S."/>
            <person name="Singh M."/>
            <person name="Sahoo L."/>
            <person name="Jayasankar P."/>
            <person name="Meher P.K."/>
            <person name="Koringa P.G."/>
            <person name="Iquebal M.A."/>
            <person name="Das S.P."/>
            <person name="Bit A."/>
            <person name="Patnaik S."/>
            <person name="Patel N."/>
            <person name="Shah T.M."/>
            <person name="Hinsu A."/>
            <person name="Jena J.K."/>
        </authorList>
    </citation>
    <scope>NUCLEOTIDE SEQUENCE</scope>
    <source>
        <strain evidence="7">CIFAMagur01</strain>
        <tissue evidence="7">Testis</tissue>
    </source>
</reference>
<feature type="chain" id="PRO_5035304822" evidence="5">
    <location>
        <begin position="22"/>
        <end position="668"/>
    </location>
</feature>